<organism evidence="2 3">
    <name type="scientific">Mesorhizobium shangrilense</name>
    <dbReference type="NCBI Taxonomy" id="460060"/>
    <lineage>
        <taxon>Bacteria</taxon>
        <taxon>Pseudomonadati</taxon>
        <taxon>Pseudomonadota</taxon>
        <taxon>Alphaproteobacteria</taxon>
        <taxon>Hyphomicrobiales</taxon>
        <taxon>Phyllobacteriaceae</taxon>
        <taxon>Mesorhizobium</taxon>
    </lineage>
</organism>
<keyword evidence="2" id="KW-0378">Hydrolase</keyword>
<evidence type="ECO:0000313" key="2">
    <source>
        <dbReference type="EMBL" id="MET2829352.1"/>
    </source>
</evidence>
<sequence length="271" mass="29910">MISPTQEFDWNGTSIAWGMAGSGPPIVLVHGTPFSSHVWHRVAPELARDHTLYFYDLPGYGRSGKREGQDVSLGVQDKALAAMLAFWKLKRPNIVAHDFGGATALRAHLIDGCDYERLLLIDPVAVRPWGSPFVQHVRQHEDAFAGVPEYIQAAILKAYVSGAAARPLSDSDMEPYIAPWMGPVGQPAFYRQIAQMDQRFTDEVEPLYSEFRCPVALLWGEEDRWISPRSAHKLAAMLPDCTLSLVPGSGHLMQEDAPEAIVAAALRFFAG</sequence>
<accession>A0ABV2DH56</accession>
<evidence type="ECO:0000259" key="1">
    <source>
        <dbReference type="Pfam" id="PF12697"/>
    </source>
</evidence>
<dbReference type="GO" id="GO:0016787">
    <property type="term" value="F:hydrolase activity"/>
    <property type="evidence" value="ECO:0007669"/>
    <property type="project" value="UniProtKB-KW"/>
</dbReference>
<dbReference type="Gene3D" id="3.40.50.1820">
    <property type="entry name" value="alpha/beta hydrolase"/>
    <property type="match status" value="1"/>
</dbReference>
<dbReference type="Proteomes" id="UP001548832">
    <property type="component" value="Unassembled WGS sequence"/>
</dbReference>
<name>A0ABV2DH56_9HYPH</name>
<comment type="caution">
    <text evidence="2">The sequence shown here is derived from an EMBL/GenBank/DDBJ whole genome shotgun (WGS) entry which is preliminary data.</text>
</comment>
<dbReference type="SUPFAM" id="SSF53474">
    <property type="entry name" value="alpha/beta-Hydrolases"/>
    <property type="match status" value="1"/>
</dbReference>
<dbReference type="Pfam" id="PF12697">
    <property type="entry name" value="Abhydrolase_6"/>
    <property type="match status" value="1"/>
</dbReference>
<keyword evidence="3" id="KW-1185">Reference proteome</keyword>
<feature type="domain" description="AB hydrolase-1" evidence="1">
    <location>
        <begin position="26"/>
        <end position="264"/>
    </location>
</feature>
<dbReference type="PANTHER" id="PTHR43689">
    <property type="entry name" value="HYDROLASE"/>
    <property type="match status" value="1"/>
</dbReference>
<gene>
    <name evidence="2" type="ORF">ABVQ20_20495</name>
</gene>
<dbReference type="EMBL" id="JBEWSZ010000001">
    <property type="protein sequence ID" value="MET2829352.1"/>
    <property type="molecule type" value="Genomic_DNA"/>
</dbReference>
<dbReference type="InterPro" id="IPR029058">
    <property type="entry name" value="AB_hydrolase_fold"/>
</dbReference>
<dbReference type="InterPro" id="IPR000073">
    <property type="entry name" value="AB_hydrolase_1"/>
</dbReference>
<evidence type="ECO:0000313" key="3">
    <source>
        <dbReference type="Proteomes" id="UP001548832"/>
    </source>
</evidence>
<protein>
    <submittedName>
        <fullName evidence="2">Alpha/beta hydrolase</fullName>
    </submittedName>
</protein>
<proteinExistence type="predicted"/>
<dbReference type="PANTHER" id="PTHR43689:SF8">
    <property type="entry name" value="ALPHA_BETA-HYDROLASES SUPERFAMILY PROTEIN"/>
    <property type="match status" value="1"/>
</dbReference>
<reference evidence="2 3" key="1">
    <citation type="submission" date="2024-06" db="EMBL/GenBank/DDBJ databases">
        <authorList>
            <person name="Kim D.-U."/>
        </authorList>
    </citation>
    <scope>NUCLEOTIDE SEQUENCE [LARGE SCALE GENOMIC DNA]</scope>
    <source>
        <strain evidence="2 3">KACC15460</strain>
    </source>
</reference>
<dbReference type="RefSeq" id="WP_354461297.1">
    <property type="nucleotide sequence ID" value="NZ_JBEWSZ010000001.1"/>
</dbReference>